<sequence>MVPELLRAVVVVDYQNVHLTGHGVFAPGEPKHKSLIDPGRFGRKLIQVRNSKQRHSKYHADLSRVVVYRGLPIPEHDPDDYARNQAQKAEWMKDPLVEVNYRPLKYQVLRDRDGRPASDSNGRQIVTSKQEKGIDVLCALALVREAMMEGVDLVILASQDTDLAPALEEAHSVGGAKIETVSWYEPKNYRSREIRSSAVRLWNTRLSESDFRACLDTRSYA</sequence>
<evidence type="ECO:0000313" key="1">
    <source>
        <dbReference type="EMBL" id="NNG79497.1"/>
    </source>
</evidence>
<dbReference type="EMBL" id="JABEMC010000005">
    <property type="protein sequence ID" value="NNG79497.1"/>
    <property type="molecule type" value="Genomic_DNA"/>
</dbReference>
<evidence type="ECO:0000313" key="2">
    <source>
        <dbReference type="Proteomes" id="UP000549517"/>
    </source>
</evidence>
<comment type="caution">
    <text evidence="1">The sequence shown here is derived from an EMBL/GenBank/DDBJ whole genome shotgun (WGS) entry which is preliminary data.</text>
</comment>
<dbReference type="Proteomes" id="UP000549517">
    <property type="component" value="Unassembled WGS sequence"/>
</dbReference>
<dbReference type="AlphaFoldDB" id="A0A849ARR4"/>
<reference evidence="1 2" key="1">
    <citation type="submission" date="2020-05" db="EMBL/GenBank/DDBJ databases">
        <title>MicrobeNet Type strains.</title>
        <authorList>
            <person name="Nicholson A.C."/>
        </authorList>
    </citation>
    <scope>NUCLEOTIDE SEQUENCE [LARGE SCALE GENOMIC DNA]</scope>
    <source>
        <strain evidence="1 2">CCUG 46604</strain>
    </source>
</reference>
<name>A0A849ARR4_9MICO</name>
<accession>A0A849ARR4</accession>
<dbReference type="Gene3D" id="3.40.50.1010">
    <property type="entry name" value="5'-nuclease"/>
    <property type="match status" value="1"/>
</dbReference>
<dbReference type="RefSeq" id="WP_170274398.1">
    <property type="nucleotide sequence ID" value="NZ_BAAAKH010000011.1"/>
</dbReference>
<gene>
    <name evidence="1" type="ORF">HLA91_08935</name>
</gene>
<organism evidence="1 2">
    <name type="scientific">Brevibacterium luteolum</name>
    <dbReference type="NCBI Taxonomy" id="199591"/>
    <lineage>
        <taxon>Bacteria</taxon>
        <taxon>Bacillati</taxon>
        <taxon>Actinomycetota</taxon>
        <taxon>Actinomycetes</taxon>
        <taxon>Micrococcales</taxon>
        <taxon>Brevibacteriaceae</taxon>
        <taxon>Brevibacterium</taxon>
    </lineage>
</organism>
<protein>
    <submittedName>
        <fullName evidence="1">NYN domain-containing protein</fullName>
    </submittedName>
</protein>
<proteinExistence type="predicted"/>